<reference evidence="1" key="1">
    <citation type="submission" date="2020-02" db="EMBL/GenBank/DDBJ databases">
        <authorList>
            <person name="Palmer J.M."/>
        </authorList>
    </citation>
    <scope>NUCLEOTIDE SEQUENCE</scope>
    <source>
        <strain evidence="1">EPUS1.4</strain>
        <tissue evidence="1">Thallus</tissue>
    </source>
</reference>
<keyword evidence="2" id="KW-1185">Reference proteome</keyword>
<protein>
    <submittedName>
        <fullName evidence="1">Uncharacterized protein</fullName>
    </submittedName>
</protein>
<sequence length="197" mass="22217">MGLCEVCRKIDIRELLQTAASLEHIKGHVNEENQCPCCILHEYGIPHHDSYAELKTAAGHGCEFCRLIGHSIIEEERSKGGSKDILQEEKKWNSHPVIIVPWKSGVRSSRSGEPPRIEIRVEWRSTSDDFISLLFEATAPRGKFPLMHTGLCIRRFTRILQNPAVWSKQQSGCRPVLNVTLGARVPEGERSDLLPES</sequence>
<organism evidence="1 2">
    <name type="scientific">Endocarpon pusillum</name>
    <dbReference type="NCBI Taxonomy" id="364733"/>
    <lineage>
        <taxon>Eukaryota</taxon>
        <taxon>Fungi</taxon>
        <taxon>Dikarya</taxon>
        <taxon>Ascomycota</taxon>
        <taxon>Pezizomycotina</taxon>
        <taxon>Eurotiomycetes</taxon>
        <taxon>Chaetothyriomycetidae</taxon>
        <taxon>Verrucariales</taxon>
        <taxon>Verrucariaceae</taxon>
        <taxon>Endocarpon</taxon>
    </lineage>
</organism>
<gene>
    <name evidence="1" type="ORF">GJ744_001025</name>
</gene>
<proteinExistence type="predicted"/>
<dbReference type="EMBL" id="JAACFV010000112">
    <property type="protein sequence ID" value="KAF7505322.1"/>
    <property type="molecule type" value="Genomic_DNA"/>
</dbReference>
<comment type="caution">
    <text evidence="1">The sequence shown here is derived from an EMBL/GenBank/DDBJ whole genome shotgun (WGS) entry which is preliminary data.</text>
</comment>
<name>A0A8H7ACR8_9EURO</name>
<evidence type="ECO:0000313" key="1">
    <source>
        <dbReference type="EMBL" id="KAF7505322.1"/>
    </source>
</evidence>
<dbReference type="AlphaFoldDB" id="A0A8H7ACR8"/>
<accession>A0A8H7ACR8</accession>
<dbReference type="Proteomes" id="UP000606974">
    <property type="component" value="Unassembled WGS sequence"/>
</dbReference>
<evidence type="ECO:0000313" key="2">
    <source>
        <dbReference type="Proteomes" id="UP000606974"/>
    </source>
</evidence>